<evidence type="ECO:0000256" key="1">
    <source>
        <dbReference type="ARBA" id="ARBA00004604"/>
    </source>
</evidence>
<reference evidence="10" key="1">
    <citation type="journal article" date="2021" name="New Phytol.">
        <title>Evolutionary innovations through gain and loss of genes in the ectomycorrhizal Boletales.</title>
        <authorList>
            <person name="Wu G."/>
            <person name="Miyauchi S."/>
            <person name="Morin E."/>
            <person name="Kuo A."/>
            <person name="Drula E."/>
            <person name="Varga T."/>
            <person name="Kohler A."/>
            <person name="Feng B."/>
            <person name="Cao Y."/>
            <person name="Lipzen A."/>
            <person name="Daum C."/>
            <person name="Hundley H."/>
            <person name="Pangilinan J."/>
            <person name="Johnson J."/>
            <person name="Barry K."/>
            <person name="LaButti K."/>
            <person name="Ng V."/>
            <person name="Ahrendt S."/>
            <person name="Min B."/>
            <person name="Choi I.G."/>
            <person name="Park H."/>
            <person name="Plett J.M."/>
            <person name="Magnuson J."/>
            <person name="Spatafora J.W."/>
            <person name="Nagy L.G."/>
            <person name="Henrissat B."/>
            <person name="Grigoriev I.V."/>
            <person name="Yang Z.L."/>
            <person name="Xu J."/>
            <person name="Martin F.M."/>
        </authorList>
    </citation>
    <scope>NUCLEOTIDE SEQUENCE</scope>
    <source>
        <strain evidence="10">KKN 215</strain>
    </source>
</reference>
<organism evidence="10 11">
    <name type="scientific">Cristinia sonorae</name>
    <dbReference type="NCBI Taxonomy" id="1940300"/>
    <lineage>
        <taxon>Eukaryota</taxon>
        <taxon>Fungi</taxon>
        <taxon>Dikarya</taxon>
        <taxon>Basidiomycota</taxon>
        <taxon>Agaricomycotina</taxon>
        <taxon>Agaricomycetes</taxon>
        <taxon>Agaricomycetidae</taxon>
        <taxon>Agaricales</taxon>
        <taxon>Pleurotineae</taxon>
        <taxon>Stephanosporaceae</taxon>
        <taxon>Cristinia</taxon>
    </lineage>
</organism>
<evidence type="ECO:0000256" key="2">
    <source>
        <dbReference type="ARBA" id="ARBA00010559"/>
    </source>
</evidence>
<evidence type="ECO:0000256" key="8">
    <source>
        <dbReference type="RuleBase" id="RU367065"/>
    </source>
</evidence>
<dbReference type="GO" id="GO:0032040">
    <property type="term" value="C:small-subunit processome"/>
    <property type="evidence" value="ECO:0007669"/>
    <property type="project" value="TreeGrafter"/>
</dbReference>
<name>A0A8K0UFE3_9AGAR</name>
<evidence type="ECO:0000313" key="10">
    <source>
        <dbReference type="EMBL" id="KAH8084910.1"/>
    </source>
</evidence>
<accession>A0A8K0UFE3</accession>
<dbReference type="GO" id="GO:0000462">
    <property type="term" value="P:maturation of SSU-rRNA from tricistronic rRNA transcript (SSU-rRNA, 5.8S rRNA, LSU-rRNA)"/>
    <property type="evidence" value="ECO:0007669"/>
    <property type="project" value="TreeGrafter"/>
</dbReference>
<evidence type="ECO:0000256" key="7">
    <source>
        <dbReference type="ARBA" id="ARBA00023274"/>
    </source>
</evidence>
<evidence type="ECO:0000259" key="9">
    <source>
        <dbReference type="SMART" id="SM01036"/>
    </source>
</evidence>
<dbReference type="Pfam" id="PF12397">
    <property type="entry name" value="U3snoRNP10"/>
    <property type="match status" value="1"/>
</dbReference>
<dbReference type="InterPro" id="IPR040191">
    <property type="entry name" value="UTP10"/>
</dbReference>
<evidence type="ECO:0000256" key="4">
    <source>
        <dbReference type="ARBA" id="ARBA00022517"/>
    </source>
</evidence>
<dbReference type="SUPFAM" id="SSF48371">
    <property type="entry name" value="ARM repeat"/>
    <property type="match status" value="2"/>
</dbReference>
<dbReference type="InterPro" id="IPR012954">
    <property type="entry name" value="BP28_C_dom"/>
</dbReference>
<comment type="similarity">
    <text evidence="2 8">Belongs to the HEATR1/UTP10 family.</text>
</comment>
<dbReference type="GO" id="GO:0034455">
    <property type="term" value="C:t-UTP complex"/>
    <property type="evidence" value="ECO:0007669"/>
    <property type="project" value="TreeGrafter"/>
</dbReference>
<dbReference type="InterPro" id="IPR016024">
    <property type="entry name" value="ARM-type_fold"/>
</dbReference>
<keyword evidence="11" id="KW-1185">Reference proteome</keyword>
<dbReference type="PANTHER" id="PTHR13457:SF1">
    <property type="entry name" value="HEAT REPEAT-CONTAINING PROTEIN 1"/>
    <property type="match status" value="1"/>
</dbReference>
<dbReference type="InterPro" id="IPR056473">
    <property type="entry name" value="HEAT_Utp10/HEAT1"/>
</dbReference>
<dbReference type="GO" id="GO:0030515">
    <property type="term" value="F:snoRNA binding"/>
    <property type="evidence" value="ECO:0007669"/>
    <property type="project" value="TreeGrafter"/>
</dbReference>
<dbReference type="PANTHER" id="PTHR13457">
    <property type="entry name" value="BAP28"/>
    <property type="match status" value="1"/>
</dbReference>
<sequence length="2053" mass="223706">MPTSLAQQLAQNASLNTSLLVDRTKRKPAQSYLFAGREADQHDLDSIYALAVNAFMQLSALEPSLRSYEARLFSETAKATDRTLQPAALNAELDTAIEGFLPLLGQFLMEVPTGKVIEWLVRRFRINEFNVNAVLALFMPYHESPHFMKMLSILHISESSRFAPLLPYKSTTTNLSRTALVGIMVSHANAEFARFIAGLLPAALQSVELGGLHRTLTAFHTGVLFEFVKKKQDGRSGKLMDEGTAAWYLPAAFEPMQACATVQVESSKEHLVQEIILSSFLLLAALSHTTPLSAPAMSAITKGMASCAKRVSPKHVIRSLVAVYSGQSEVSASVIPKSVVKTFANLDGVDAELKEVLIYAGSEKFVSGLLTGLISRLEDERSFNIILSLLPAKNLPSEIIQVTTSSLIAQIVSVGQDGATGQKGVVEGRARALLVQIQQRHPSILQKCFDDALEGDETSKEALQQALLSLSLDTSAHKDIPGGTDMVIASANADGNVRAIAVRDLYAKLANGSLSESESASIKSALLIRVQDTNVAVLEALYHEASTLLPVVLGNLEDYVHSLIQALNAASKSIVKQHLSFVINHLYPSVSDRKTWQDRIFRDILFPSLLYSKSRQKVVSAVWEILEGADQPNGAGSYELLGGCFDAVRWHQSSLSQGDGSRNTEVFAKLNLAVAAKIADNVVVSKNFQSHLNAFLSTLQSDNVYVRSMTYLVLRALVASLSGEQQIDTGSKVVQAMGVTSIAEVEALFAGVESVPALLDEVSLAQAVFSKPSSRNTLSRLQCAILVLPSTWSRPSGVTLGWVVEDSGSYVRLMRTIYRIANSAANVPALTSHLIRSLFITLAQDTLSFLAGVWLHSSTEPEGVVLTYVALYHAAAFLEAHHTSQHAIDFQTIVPAVLVALQHTDSRVREAALQCATALSRLAAAKKPTAVYAYDAIYGASSGALLYLDWPDFTKYIQALSSSGDHFLNDSTYLRIFHRHLLNVLKTDSKKESGFKQRVLSCLLSHVNACSSDHFKVSILTSLEGVSSPAKMQTLLSALERIAQSEDASVQEQFATLLVSSVDGAALKDLNDPQGGSWEVYKAVVHRYFQDGSPVSPRQTISSRLRSSIFPGLTPEHKLEVCQWLLQFGHDNPSIANECRVLLTDILEPAITVQLLGILQPTSDAGQRASKRSKVDGTAESSNDTLFSLSLLAEILGSKSLPGSVELISALLDTLSKVVHDAPAGAGDKVFVEQVLMSALENVALSMPDGFSMPSTVRLDILVELIRVSENPQTFNQALLLTATLAKLAPNAILHNIMPIFTFMGSNVFHRDDSYSFRVVQKTIDSIVPVMAASLRDTHPNRLEMSIASRAFLRIFTDAANHIPRHRRTSFFTQLVDALGSDDFLAPVCMLLVDKVSNRVARQNATDAHNSLFLPLSVLERYPTDLRLQTILELLHEARRLVKADLNPSESVTRFLELPLDEEASSSVSVLKRQALSVLAFVGHALRTLTIASGDEEQSSTSYSSKILSMLLDLSRPKDAKIPADDVMKVARLAVENALRAMSARDFVQGVLIVVQSGVSVQDGALELLGDQLANISAETRSGLVKSTVKIAENVRKLLLSKPDAAAAISGFHAVNAIANTMCTGEESILTSIVPVAVGYIRDSKCTVQALTALHSLSVKLGPRVIPFFKDIVSTCVSVIRDLGVMDDLDDDVSPTTTALNTLQALLTSIPKFWSNAELQQVVTLYLDNQTADLSTFMKAISKKAQSKILLPLMSEIWITLSTSRNETTRSRMAAYFAFLKKCIRTSPRDIVSLNLRALFNTFLDAFQVCASVPELLDTIKNDVISAFLELVVKLNEATFKPLFRKMFDWAFASDSGKRNLVFVYVYGALLEYFKGLMTPYMSLLLQPLLAILNGYKEGRSDDEELWNTVLATLARTFIHDEGAFWRDDRFKQLASPLVAQVAVAARLNSSESAAAITNCLLGLASAIQGEMTLKAINLDILMHSRSEDTRTRVLALTCSEALWRHHGGRLIGFVAETATFIAEAAEDANDVVVKEAHRLKNTVESLAGNIDV</sequence>
<comment type="caution">
    <text evidence="10">The sequence shown here is derived from an EMBL/GenBank/DDBJ whole genome shotgun (WGS) entry which is preliminary data.</text>
</comment>
<evidence type="ECO:0000256" key="6">
    <source>
        <dbReference type="ARBA" id="ARBA00023242"/>
    </source>
</evidence>
<gene>
    <name evidence="10" type="ORF">BXZ70DRAFT_1045909</name>
</gene>
<protein>
    <recommendedName>
        <fullName evidence="3 8">U3 small nucleolar RNA-associated protein 10</fullName>
    </recommendedName>
</protein>
<dbReference type="Pfam" id="PF23243">
    <property type="entry name" value="HEAT_HEATR1"/>
    <property type="match status" value="1"/>
</dbReference>
<dbReference type="InterPro" id="IPR022125">
    <property type="entry name" value="U3snoRNP10_N"/>
</dbReference>
<keyword evidence="4 8" id="KW-0690">Ribosome biogenesis</keyword>
<comment type="subcellular location">
    <subcellularLocation>
        <location evidence="1 8">Nucleus</location>
        <location evidence="1 8">Nucleolus</location>
    </subcellularLocation>
</comment>
<dbReference type="GO" id="GO:0045943">
    <property type="term" value="P:positive regulation of transcription by RNA polymerase I"/>
    <property type="evidence" value="ECO:0007669"/>
    <property type="project" value="TreeGrafter"/>
</dbReference>
<dbReference type="GO" id="GO:0030686">
    <property type="term" value="C:90S preribosome"/>
    <property type="evidence" value="ECO:0007669"/>
    <property type="project" value="TreeGrafter"/>
</dbReference>
<keyword evidence="6 8" id="KW-0539">Nucleus</keyword>
<dbReference type="OrthoDB" id="31183at2759"/>
<keyword evidence="7 8" id="KW-0687">Ribonucleoprotein</keyword>
<keyword evidence="5 8" id="KW-0698">rRNA processing</keyword>
<feature type="domain" description="BP28 C-terminal" evidence="9">
    <location>
        <begin position="1789"/>
        <end position="1925"/>
    </location>
</feature>
<comment type="function">
    <text evidence="8">Involved in nucleolar processing of pre-18S ribosomal RNA.</text>
</comment>
<evidence type="ECO:0000256" key="3">
    <source>
        <dbReference type="ARBA" id="ARBA00015399"/>
    </source>
</evidence>
<proteinExistence type="inferred from homology"/>
<dbReference type="Pfam" id="PF08146">
    <property type="entry name" value="BP28CT"/>
    <property type="match status" value="1"/>
</dbReference>
<dbReference type="SMART" id="SM01036">
    <property type="entry name" value="BP28CT"/>
    <property type="match status" value="1"/>
</dbReference>
<dbReference type="Proteomes" id="UP000813824">
    <property type="component" value="Unassembled WGS sequence"/>
</dbReference>
<evidence type="ECO:0000256" key="5">
    <source>
        <dbReference type="ARBA" id="ARBA00022552"/>
    </source>
</evidence>
<dbReference type="EMBL" id="JAEVFJ010000045">
    <property type="protein sequence ID" value="KAH8084910.1"/>
    <property type="molecule type" value="Genomic_DNA"/>
</dbReference>
<comment type="subunit">
    <text evidence="8">Component of the ribosomal small subunit (SSU) processome.</text>
</comment>
<evidence type="ECO:0000313" key="11">
    <source>
        <dbReference type="Proteomes" id="UP000813824"/>
    </source>
</evidence>